<comment type="caution">
    <text evidence="4">The sequence shown here is derived from an EMBL/GenBank/DDBJ whole genome shotgun (WGS) entry which is preliminary data.</text>
</comment>
<dbReference type="InterPro" id="IPR016024">
    <property type="entry name" value="ARM-type_fold"/>
</dbReference>
<gene>
    <name evidence="4" type="ORF">Adu01nite_57700</name>
</gene>
<evidence type="ECO:0000313" key="4">
    <source>
        <dbReference type="EMBL" id="GIE04420.1"/>
    </source>
</evidence>
<dbReference type="PROSITE" id="PS50077">
    <property type="entry name" value="HEAT_REPEAT"/>
    <property type="match status" value="2"/>
</dbReference>
<protein>
    <recommendedName>
        <fullName evidence="3">NACHT domain-containing protein</fullName>
    </recommendedName>
</protein>
<dbReference type="Gene3D" id="3.40.50.300">
    <property type="entry name" value="P-loop containing nucleotide triphosphate hydrolases"/>
    <property type="match status" value="1"/>
</dbReference>
<dbReference type="SUPFAM" id="SSF48371">
    <property type="entry name" value="ARM repeat"/>
    <property type="match status" value="3"/>
</dbReference>
<dbReference type="InterPro" id="IPR007111">
    <property type="entry name" value="NACHT_NTPase"/>
</dbReference>
<dbReference type="Pfam" id="PF13646">
    <property type="entry name" value="HEAT_2"/>
    <property type="match status" value="7"/>
</dbReference>
<proteinExistence type="predicted"/>
<keyword evidence="5" id="KW-1185">Reference proteome</keyword>
<name>A0ABQ3Z3N3_9ACTN</name>
<dbReference type="InterPro" id="IPR021133">
    <property type="entry name" value="HEAT_type_2"/>
</dbReference>
<dbReference type="InterPro" id="IPR003593">
    <property type="entry name" value="AAA+_ATPase"/>
</dbReference>
<dbReference type="PROSITE" id="PS50837">
    <property type="entry name" value="NACHT"/>
    <property type="match status" value="1"/>
</dbReference>
<dbReference type="InterPro" id="IPR027417">
    <property type="entry name" value="P-loop_NTPase"/>
</dbReference>
<dbReference type="SUPFAM" id="SSF52540">
    <property type="entry name" value="P-loop containing nucleoside triphosphate hydrolases"/>
    <property type="match status" value="1"/>
</dbReference>
<dbReference type="Gene3D" id="1.25.10.10">
    <property type="entry name" value="Leucine-rich Repeat Variant"/>
    <property type="match status" value="7"/>
</dbReference>
<dbReference type="RefSeq" id="WP_203731154.1">
    <property type="nucleotide sequence ID" value="NZ_BOML01000046.1"/>
</dbReference>
<evidence type="ECO:0000256" key="2">
    <source>
        <dbReference type="SAM" id="MobiDB-lite"/>
    </source>
</evidence>
<accession>A0ABQ3Z3N3</accession>
<evidence type="ECO:0000259" key="3">
    <source>
        <dbReference type="PROSITE" id="PS50837"/>
    </source>
</evidence>
<evidence type="ECO:0000256" key="1">
    <source>
        <dbReference type="ARBA" id="ARBA00045876"/>
    </source>
</evidence>
<organism evidence="4 5">
    <name type="scientific">Paractinoplanes durhamensis</name>
    <dbReference type="NCBI Taxonomy" id="113563"/>
    <lineage>
        <taxon>Bacteria</taxon>
        <taxon>Bacillati</taxon>
        <taxon>Actinomycetota</taxon>
        <taxon>Actinomycetes</taxon>
        <taxon>Micromonosporales</taxon>
        <taxon>Micromonosporaceae</taxon>
        <taxon>Paractinoplanes</taxon>
    </lineage>
</organism>
<evidence type="ECO:0000313" key="5">
    <source>
        <dbReference type="Proteomes" id="UP000637628"/>
    </source>
</evidence>
<dbReference type="SMART" id="SM00567">
    <property type="entry name" value="EZ_HEAT"/>
    <property type="match status" value="22"/>
</dbReference>
<reference evidence="4 5" key="1">
    <citation type="submission" date="2021-01" db="EMBL/GenBank/DDBJ databases">
        <title>Whole genome shotgun sequence of Actinoplanes durhamensis NBRC 14914.</title>
        <authorList>
            <person name="Komaki H."/>
            <person name="Tamura T."/>
        </authorList>
    </citation>
    <scope>NUCLEOTIDE SEQUENCE [LARGE SCALE GENOMIC DNA]</scope>
    <source>
        <strain evidence="4 5">NBRC 14914</strain>
    </source>
</reference>
<feature type="domain" description="NACHT" evidence="3">
    <location>
        <begin position="239"/>
        <end position="379"/>
    </location>
</feature>
<dbReference type="InterPro" id="IPR011989">
    <property type="entry name" value="ARM-like"/>
</dbReference>
<dbReference type="EMBL" id="BOML01000046">
    <property type="protein sequence ID" value="GIE04420.1"/>
    <property type="molecule type" value="Genomic_DNA"/>
</dbReference>
<dbReference type="PANTHER" id="PTHR12697:SF5">
    <property type="entry name" value="DEOXYHYPUSINE HYDROXYLASE"/>
    <property type="match status" value="1"/>
</dbReference>
<feature type="region of interest" description="Disordered" evidence="2">
    <location>
        <begin position="216"/>
        <end position="237"/>
    </location>
</feature>
<dbReference type="Proteomes" id="UP000637628">
    <property type="component" value="Unassembled WGS sequence"/>
</dbReference>
<sequence>MSRPVLIAHATGDEEFAQLLAAPIAAAGYDVVHGGTVLVGESVVEVVSHALAAGAPVVLCGTIRAMGTGWAWRTVMAARGLHPQVRIYGVAVEQDVYLSPLTLDGEVTEYWRDPAGALGAVVAALLRHYPPSLEPGPGPAALPAGRREAAEQRFRDLLLRSCDIIDLANLPADRRLVTQELTLRSLFLPLNVRVESEAGPDPERFLEAIEQRRVTGGRALPAGESGDPEPPGARLRESRRLVVLGDPGSGKTTLLRWMATAYLLRLRRDPSWGLLPGVATLPDEDLLPVLVRCRDLGAAQVDGAFDDVLRHVLRRAELTADEIEAMRAGLAERLEAGTVLLLIDGLDEIGDPGARARFCQLLERIHLTRPLVPIVVTSRIVGYREMGRRIGRGFEHLTIAELDGPAKDDFLRRWCAVTEPPDRRQGAADELITDIHRTDRIERLTGNPMLLTTLALVKRSIGRLPDHRADLYAAAVKVLLSWRAEVDAPISPREAEPQLQYLAYAMSDGGVQQLTEDEVLDLLERMRIEYRQLRAIGQHDPADFVRLLEQRTGILVETGHVRRAGDLIPLIEFRHLTFQEYLTAQALVQGYFPGRDQAEDLAVHIGRLTARVDAGTDAADTWQEAIRLCVTLCHSDDVDRVLRAVLGAHPLLAARCLLDEPDAGPDVVAAILGALAAALPGDDATVAVMFALARTAWAADLVEHMVGELRSRGPGAVPTLGALIGEVLVERRAGRDEEPTAESFLADLAAPGDRAVTAALAFQAAELTDIGPDSAPLRELLDLLERPDPLAAGAAAWAILRVQPPADECWWTDADLDRLIAVAGRAGTHTTTRLSLIMVVGPRRWPAVVPVLTAAAGDPDPGNRAKALLLLGQSGQESALPALTAAVAGNDLNARRTAAAALGLLRTSSAGPALMSRLTDRDAEVRAAAAEALGDLGESTATGLLIAAMKDREQRVRNRAAQALGKIGDSAAVAPLMDVLIRQPDGELGWYLIDALADLGDGRPVPALMAAVETMAGSTFWPLYALGTLGDRRAREVVLRHLGGEQPAPWAVRVLGDLAGADPADRATIEAAATAADPDLREKAADALWALGDDLALDPLLGLVADPADEVRAQTARVLSIFETTRAAAALVTLAGDRSGKVRAQAIASLGDMCLDLGFAAIAGAAAGDDPDPQVRRAAVAALRGWTGDRARELLTAAAGDPIAVMRAEAAAALGQARGPAIRPALLRLAGDRDPDVRSRALESLGAFGGAGAGPLLTAALRAPDATVRARSATGLGLLLDDAAAVPLAGLLTDPQPMVREAAAEALGDLDSDRVAEALIAHAGDPAPGVRKEIAIALDHGGTPAARPVLRTLLADPHPQVRAVAAEAMAVLETPDRFAVLLPMLTDPHPEVRRSVIGALDDEAAVAELLPLLDDPNKDVQTAAVWTLGLIGDRVATPRLRALLLEVDGDQRAITVEALSRLEGAEAVRMLGMALGDPYPAVRFTAITEIRHTRDLSWAPLLRDALDDPEGTVRAEAARSLAGLGDLDAIGPLTAMLHGDPAPWVRSHAAGALYRLGSPTARAALERATTDPHYDVREIAALGLARLGDPGPLRTLRKQITDGNAGSRRSLIGVLAAAGDRPAGRLVRIGLTSPSWRARQLWATAFASALPDQFDRDLLTEHRSGGQSGVDPARVIDRRRVERMARILWRTPDEIRQAYIRLSGQIPLRVDN</sequence>
<dbReference type="PANTHER" id="PTHR12697">
    <property type="entry name" value="PBS LYASE HEAT-LIKE PROTEIN"/>
    <property type="match status" value="1"/>
</dbReference>
<comment type="function">
    <text evidence="1">Catalyzes the hydroxylation of the N(6)-(4-aminobutyl)-L-lysine intermediate produced by deoxyhypusine synthase/DHPS on a critical lysine of the eukaryotic translation initiation factor 5A/eIF-5A. This is the second step of the post-translational modification of that lysine into an unusual amino acid residue named hypusine. Hypusination is unique to mature eIF-5A factor and is essential for its function.</text>
</comment>
<dbReference type="InterPro" id="IPR004155">
    <property type="entry name" value="PBS_lyase_HEAT"/>
</dbReference>
<dbReference type="Pfam" id="PF05729">
    <property type="entry name" value="NACHT"/>
    <property type="match status" value="1"/>
</dbReference>
<dbReference type="SMART" id="SM00382">
    <property type="entry name" value="AAA"/>
    <property type="match status" value="1"/>
</dbReference>